<evidence type="ECO:0000313" key="9">
    <source>
        <dbReference type="EMBL" id="KYJ85886.1"/>
    </source>
</evidence>
<protein>
    <recommendedName>
        <fullName evidence="3">asparagine synthase (glutamine-hydrolyzing)</fullName>
        <ecNumber evidence="3">6.3.5.4</ecNumber>
    </recommendedName>
</protein>
<comment type="similarity">
    <text evidence="2">Belongs to the asparagine synthetase family.</text>
</comment>
<comment type="catalytic activity">
    <reaction evidence="7">
        <text>L-aspartate + L-glutamine + ATP + H2O = L-asparagine + L-glutamate + AMP + diphosphate + H(+)</text>
        <dbReference type="Rhea" id="RHEA:12228"/>
        <dbReference type="ChEBI" id="CHEBI:15377"/>
        <dbReference type="ChEBI" id="CHEBI:15378"/>
        <dbReference type="ChEBI" id="CHEBI:29985"/>
        <dbReference type="ChEBI" id="CHEBI:29991"/>
        <dbReference type="ChEBI" id="CHEBI:30616"/>
        <dbReference type="ChEBI" id="CHEBI:33019"/>
        <dbReference type="ChEBI" id="CHEBI:58048"/>
        <dbReference type="ChEBI" id="CHEBI:58359"/>
        <dbReference type="ChEBI" id="CHEBI:456215"/>
        <dbReference type="EC" id="6.3.5.4"/>
    </reaction>
</comment>
<keyword evidence="10" id="KW-1185">Reference proteome</keyword>
<evidence type="ECO:0000256" key="4">
    <source>
        <dbReference type="ARBA" id="ARBA00022741"/>
    </source>
</evidence>
<dbReference type="PANTHER" id="PTHR43284">
    <property type="entry name" value="ASPARAGINE SYNTHETASE (GLUTAMINE-HYDROLYZING)"/>
    <property type="match status" value="1"/>
</dbReference>
<dbReference type="Gene3D" id="3.60.20.10">
    <property type="entry name" value="Glutamine Phosphoribosylpyrophosphate, subunit 1, domain 1"/>
    <property type="match status" value="1"/>
</dbReference>
<dbReference type="InterPro" id="IPR006426">
    <property type="entry name" value="Asn_synth_AEB"/>
</dbReference>
<evidence type="ECO:0000256" key="6">
    <source>
        <dbReference type="ARBA" id="ARBA00022962"/>
    </source>
</evidence>
<evidence type="ECO:0000256" key="3">
    <source>
        <dbReference type="ARBA" id="ARBA00012737"/>
    </source>
</evidence>
<evidence type="ECO:0000256" key="5">
    <source>
        <dbReference type="ARBA" id="ARBA00022840"/>
    </source>
</evidence>
<feature type="domain" description="Glutamine amidotransferase type-2" evidence="8">
    <location>
        <begin position="1"/>
        <end position="166"/>
    </location>
</feature>
<dbReference type="InterPro" id="IPR014729">
    <property type="entry name" value="Rossmann-like_a/b/a_fold"/>
</dbReference>
<gene>
    <name evidence="9" type="ORF">AS592_04655</name>
</gene>
<dbReference type="GO" id="GO:0004066">
    <property type="term" value="F:asparagine synthase (glutamine-hydrolyzing) activity"/>
    <property type="evidence" value="ECO:0007669"/>
    <property type="project" value="UniProtKB-EC"/>
</dbReference>
<dbReference type="InterPro" id="IPR001962">
    <property type="entry name" value="Asn_synthase"/>
</dbReference>
<dbReference type="CDD" id="cd01991">
    <property type="entry name" value="Asn_synthase_B_C"/>
    <property type="match status" value="1"/>
</dbReference>
<dbReference type="AlphaFoldDB" id="A0A151CEC6"/>
<reference evidence="9 10" key="1">
    <citation type="submission" date="2015-11" db="EMBL/GenBank/DDBJ databases">
        <title>Draft genome of Sulfurovum riftiae 1812E, a member of the Epsilonproteobacteria isolated from the tube of the deep-sea hydrothermal vent tubewom Riftia pachyptila.</title>
        <authorList>
            <person name="Vetriani C."/>
            <person name="Giovannelli D."/>
        </authorList>
    </citation>
    <scope>NUCLEOTIDE SEQUENCE [LARGE SCALE GENOMIC DNA]</scope>
    <source>
        <strain evidence="9 10">1812E</strain>
    </source>
</reference>
<dbReference type="PANTHER" id="PTHR43284:SF1">
    <property type="entry name" value="ASPARAGINE SYNTHETASE"/>
    <property type="match status" value="1"/>
</dbReference>
<dbReference type="InterPro" id="IPR033738">
    <property type="entry name" value="AsnB_N"/>
</dbReference>
<evidence type="ECO:0000256" key="2">
    <source>
        <dbReference type="ARBA" id="ARBA00005752"/>
    </source>
</evidence>
<keyword evidence="4" id="KW-0547">Nucleotide-binding</keyword>
<evidence type="ECO:0000256" key="1">
    <source>
        <dbReference type="ARBA" id="ARBA00005187"/>
    </source>
</evidence>
<dbReference type="Proteomes" id="UP000075359">
    <property type="component" value="Unassembled WGS sequence"/>
</dbReference>
<dbReference type="Gene3D" id="3.40.50.620">
    <property type="entry name" value="HUPs"/>
    <property type="match status" value="1"/>
</dbReference>
<dbReference type="InterPro" id="IPR029055">
    <property type="entry name" value="Ntn_hydrolases_N"/>
</dbReference>
<organism evidence="9 10">
    <name type="scientific">Sulfurovum riftiae</name>
    <dbReference type="NCBI Taxonomy" id="1630136"/>
    <lineage>
        <taxon>Bacteria</taxon>
        <taxon>Pseudomonadati</taxon>
        <taxon>Campylobacterota</taxon>
        <taxon>Epsilonproteobacteria</taxon>
        <taxon>Campylobacterales</taxon>
        <taxon>Sulfurovaceae</taxon>
        <taxon>Sulfurovum</taxon>
    </lineage>
</organism>
<name>A0A151CEC6_9BACT</name>
<comment type="pathway">
    <text evidence="1">Amino-acid biosynthesis; L-asparagine biosynthesis; L-asparagine from L-aspartate (L-Gln route): step 1/1.</text>
</comment>
<dbReference type="Pfam" id="PF00733">
    <property type="entry name" value="Asn_synthase"/>
    <property type="match status" value="1"/>
</dbReference>
<dbReference type="PROSITE" id="PS51278">
    <property type="entry name" value="GATASE_TYPE_2"/>
    <property type="match status" value="1"/>
</dbReference>
<dbReference type="InterPro" id="IPR051786">
    <property type="entry name" value="ASN_synthetase/amidase"/>
</dbReference>
<dbReference type="SUPFAM" id="SSF56235">
    <property type="entry name" value="N-terminal nucleophile aminohydrolases (Ntn hydrolases)"/>
    <property type="match status" value="1"/>
</dbReference>
<dbReference type="GO" id="GO:0005524">
    <property type="term" value="F:ATP binding"/>
    <property type="evidence" value="ECO:0007669"/>
    <property type="project" value="UniProtKB-KW"/>
</dbReference>
<dbReference type="Pfam" id="PF13537">
    <property type="entry name" value="GATase_7"/>
    <property type="match status" value="1"/>
</dbReference>
<accession>A0A151CEC6</accession>
<proteinExistence type="inferred from homology"/>
<dbReference type="STRING" id="1630136.AS592_04655"/>
<comment type="caution">
    <text evidence="9">The sequence shown here is derived from an EMBL/GenBank/DDBJ whole genome shotgun (WGS) entry which is preliminary data.</text>
</comment>
<sequence length="573" mass="66125">MGATIIVQFYGIYYLADKSKNDFNFSADASIYNQTELIKTLQIDNYTKNEKNFETFILKSYEKWQEASPEYLVGDFSFALYDKEKEQLFCARDHLGIRPFYYYHSKDLFAFSSDLDMLFSLTDIPKKPNIASMRSLAEHRSIDHDKTMYENIKRLPPGHSLTLKKDGILHIERYWKPELIKPDESITLQDAAQQFNTLFAEAVRCRLPAEDTVGCELSGGLDSSSVCSVAHRLTNGNIAAFSMRFGEYGCDEGPYIKAVAENLNITPTEVSIDKVDFKNEYNMDFNYRVGPHWPVFLTYTQLFPVAKAVHERNIKVVLTGQGGDHIMSGSRRMIMDYLKTYQWKNFFRELSALGFTKKNIKNYLLIPLLNKKQKDIIKSILEKLHLREPTINTGLQKQPSPYNDTDTFYSEAFEHDVTILNDAGFSTVFDSSAYHAARKLYGIEYRHPFFDIRLVEFMLSLPAEFKYSQNTIKVLLREAMKGVLPETVRERKDKAEFSETIKDQLDAIDVEALFGNASIVDLGIVSEEKLDTYLTQYGDNALSHTISFWTLVNLEIWLKKIKTEERQNFSLLH</sequence>
<evidence type="ECO:0000259" key="8">
    <source>
        <dbReference type="PROSITE" id="PS51278"/>
    </source>
</evidence>
<dbReference type="OrthoDB" id="9763290at2"/>
<dbReference type="InterPro" id="IPR017932">
    <property type="entry name" value="GATase_2_dom"/>
</dbReference>
<dbReference type="EMBL" id="LNKT01000056">
    <property type="protein sequence ID" value="KYJ85886.1"/>
    <property type="molecule type" value="Genomic_DNA"/>
</dbReference>
<evidence type="ECO:0000256" key="7">
    <source>
        <dbReference type="ARBA" id="ARBA00048741"/>
    </source>
</evidence>
<dbReference type="GO" id="GO:0006529">
    <property type="term" value="P:asparagine biosynthetic process"/>
    <property type="evidence" value="ECO:0007669"/>
    <property type="project" value="InterPro"/>
</dbReference>
<dbReference type="SUPFAM" id="SSF52402">
    <property type="entry name" value="Adenine nucleotide alpha hydrolases-like"/>
    <property type="match status" value="1"/>
</dbReference>
<dbReference type="CDD" id="cd00712">
    <property type="entry name" value="AsnB"/>
    <property type="match status" value="1"/>
</dbReference>
<dbReference type="EC" id="6.3.5.4" evidence="3"/>
<evidence type="ECO:0000313" key="10">
    <source>
        <dbReference type="Proteomes" id="UP000075359"/>
    </source>
</evidence>
<dbReference type="PIRSF" id="PIRSF001589">
    <property type="entry name" value="Asn_synthetase_glu-h"/>
    <property type="match status" value="1"/>
</dbReference>
<keyword evidence="6" id="KW-0315">Glutamine amidotransferase</keyword>
<keyword evidence="5" id="KW-0067">ATP-binding</keyword>